<sequence length="223" mass="24953">MPDGVWIFPGSFPFPNCGVIPITPGGRYDTEDFRCSWDRNDRGEMLLWEKFLQHYNEALSGSSAAGVRLYTLEELENQLSPTHKTEAITLRWFQPLFAAAGLKTSLAEDPLGSYDLTLRLPSSNQFRPLRIQVKTSYRGRCWCASRLEASTISTRARHEQEGGEAQGVEGDEEGDDGKRTSKRARVGISSVEEEDDRTAEDSEGNGKAQTFTFPLDTLEIPNQ</sequence>
<proteinExistence type="predicted"/>
<evidence type="ECO:0000313" key="2">
    <source>
        <dbReference type="EMBL" id="CEM05314.1"/>
    </source>
</evidence>
<dbReference type="PhylomeDB" id="A0A0G4F0R2"/>
<organism evidence="2">
    <name type="scientific">Chromera velia CCMP2878</name>
    <dbReference type="NCBI Taxonomy" id="1169474"/>
    <lineage>
        <taxon>Eukaryota</taxon>
        <taxon>Sar</taxon>
        <taxon>Alveolata</taxon>
        <taxon>Colpodellida</taxon>
        <taxon>Chromeraceae</taxon>
        <taxon>Chromera</taxon>
    </lineage>
</organism>
<gene>
    <name evidence="2" type="ORF">Cvel_2606</name>
</gene>
<reference evidence="2" key="1">
    <citation type="submission" date="2014-11" db="EMBL/GenBank/DDBJ databases">
        <authorList>
            <person name="Otto D Thomas"/>
            <person name="Naeem Raeece"/>
        </authorList>
    </citation>
    <scope>NUCLEOTIDE SEQUENCE</scope>
</reference>
<accession>A0A0G4F0R2</accession>
<name>A0A0G4F0R2_9ALVE</name>
<dbReference type="EMBL" id="CDMZ01000044">
    <property type="protein sequence ID" value="CEM05314.1"/>
    <property type="molecule type" value="Genomic_DNA"/>
</dbReference>
<evidence type="ECO:0000256" key="1">
    <source>
        <dbReference type="SAM" id="MobiDB-lite"/>
    </source>
</evidence>
<dbReference type="VEuPathDB" id="CryptoDB:Cvel_2606"/>
<protein>
    <submittedName>
        <fullName evidence="2">Uncharacterized protein</fullName>
    </submittedName>
</protein>
<dbReference type="AlphaFoldDB" id="A0A0G4F0R2"/>
<feature type="region of interest" description="Disordered" evidence="1">
    <location>
        <begin position="154"/>
        <end position="223"/>
    </location>
</feature>
<feature type="compositionally biased region" description="Acidic residues" evidence="1">
    <location>
        <begin position="191"/>
        <end position="203"/>
    </location>
</feature>